<dbReference type="GO" id="GO:0005375">
    <property type="term" value="F:copper ion transmembrane transporter activity"/>
    <property type="evidence" value="ECO:0007669"/>
    <property type="project" value="UniProtKB-UniRule"/>
</dbReference>
<keyword evidence="4" id="KW-0186">Copper</keyword>
<keyword evidence="3 4" id="KW-0472">Membrane</keyword>
<dbReference type="Pfam" id="PF04145">
    <property type="entry name" value="Ctr"/>
    <property type="match status" value="1"/>
</dbReference>
<keyword evidence="4" id="KW-0406">Ion transport</keyword>
<sequence>MSHGHAAGPGAEDCQISQFLRALLHAITFAIAYIVMLLAMYFNGYILVSIFLGAGLGKFLTDWLVVQVVVDNGGRIDTLADLAVHVVDGNRTCIARFKCGVIAVDTQRRDCQSSKLTSIF</sequence>
<accession>L7IY40</accession>
<dbReference type="GO" id="GO:0016020">
    <property type="term" value="C:membrane"/>
    <property type="evidence" value="ECO:0007669"/>
    <property type="project" value="UniProtKB-SubCell"/>
</dbReference>
<gene>
    <name evidence="5" type="ORF">OOW_P131scaffold01225g7</name>
</gene>
<evidence type="ECO:0000313" key="5">
    <source>
        <dbReference type="EMBL" id="ELQ60838.1"/>
    </source>
</evidence>
<dbReference type="InterPro" id="IPR007274">
    <property type="entry name" value="Cop_transporter"/>
</dbReference>
<proteinExistence type="inferred from homology"/>
<evidence type="ECO:0000256" key="1">
    <source>
        <dbReference type="ARBA" id="ARBA00022692"/>
    </source>
</evidence>
<keyword evidence="2 4" id="KW-1133">Transmembrane helix</keyword>
<evidence type="ECO:0000256" key="4">
    <source>
        <dbReference type="RuleBase" id="RU367022"/>
    </source>
</evidence>
<comment type="subcellular location">
    <subcellularLocation>
        <location evidence="4">Membrane</location>
        <topology evidence="4">Multi-pass membrane protein</topology>
    </subcellularLocation>
</comment>
<organism>
    <name type="scientific">Pyricularia oryzae (strain P131)</name>
    <name type="common">Rice blast fungus</name>
    <name type="synonym">Magnaporthe oryzae</name>
    <dbReference type="NCBI Taxonomy" id="1143193"/>
    <lineage>
        <taxon>Eukaryota</taxon>
        <taxon>Fungi</taxon>
        <taxon>Dikarya</taxon>
        <taxon>Ascomycota</taxon>
        <taxon>Pezizomycotina</taxon>
        <taxon>Sordariomycetes</taxon>
        <taxon>Sordariomycetidae</taxon>
        <taxon>Magnaporthales</taxon>
        <taxon>Pyriculariaceae</taxon>
        <taxon>Pyricularia</taxon>
    </lineage>
</organism>
<keyword evidence="4" id="KW-0187">Copper transport</keyword>
<dbReference type="EMBL" id="JH794997">
    <property type="protein sequence ID" value="ELQ60838.1"/>
    <property type="molecule type" value="Genomic_DNA"/>
</dbReference>
<dbReference type="PANTHER" id="PTHR12483">
    <property type="entry name" value="SOLUTE CARRIER FAMILY 31 COPPER TRANSPORTERS"/>
    <property type="match status" value="1"/>
</dbReference>
<dbReference type="AlphaFoldDB" id="L7IY40"/>
<comment type="similarity">
    <text evidence="4">Belongs to the copper transporter (Ctr) (TC 1.A.56) family. SLC31A subfamily.</text>
</comment>
<evidence type="ECO:0000256" key="2">
    <source>
        <dbReference type="ARBA" id="ARBA00022989"/>
    </source>
</evidence>
<reference evidence="5" key="1">
    <citation type="journal article" date="2012" name="PLoS Genet.">
        <title>Comparative analysis of the genomes of two field isolates of the rice blast fungus Magnaporthe oryzae.</title>
        <authorList>
            <person name="Xue M."/>
            <person name="Yang J."/>
            <person name="Li Z."/>
            <person name="Hu S."/>
            <person name="Yao N."/>
            <person name="Dean R.A."/>
            <person name="Zhao W."/>
            <person name="Shen M."/>
            <person name="Zhang H."/>
            <person name="Li C."/>
            <person name="Liu L."/>
            <person name="Cao L."/>
            <person name="Xu X."/>
            <person name="Xing Y."/>
            <person name="Hsiang T."/>
            <person name="Zhang Z."/>
            <person name="Xu J.R."/>
            <person name="Peng Y.L."/>
        </authorList>
    </citation>
    <scope>NUCLEOTIDE SEQUENCE [LARGE SCALE GENOMIC DNA]</scope>
    <source>
        <strain evidence="5">P131</strain>
    </source>
</reference>
<keyword evidence="4" id="KW-0813">Transport</keyword>
<name>L7IY40_PYRO1</name>
<feature type="transmembrane region" description="Helical" evidence="4">
    <location>
        <begin position="22"/>
        <end position="42"/>
    </location>
</feature>
<protein>
    <recommendedName>
        <fullName evidence="4">Copper transport protein</fullName>
    </recommendedName>
</protein>
<evidence type="ECO:0000256" key="3">
    <source>
        <dbReference type="ARBA" id="ARBA00023136"/>
    </source>
</evidence>
<keyword evidence="1 4" id="KW-0812">Transmembrane</keyword>
<dbReference type="PANTHER" id="PTHR12483:SF79">
    <property type="entry name" value="COPPER TRANSPORT PROTEIN"/>
    <property type="match status" value="1"/>
</dbReference>